<dbReference type="SMART" id="SM00175">
    <property type="entry name" value="RAB"/>
    <property type="match status" value="1"/>
</dbReference>
<dbReference type="InterPro" id="IPR001806">
    <property type="entry name" value="Small_GTPase"/>
</dbReference>
<proteinExistence type="predicted"/>
<protein>
    <submittedName>
        <fullName evidence="2">Uncharacterized protein</fullName>
    </submittedName>
</protein>
<dbReference type="GO" id="GO:0005525">
    <property type="term" value="F:GTP binding"/>
    <property type="evidence" value="ECO:0007669"/>
    <property type="project" value="InterPro"/>
</dbReference>
<gene>
    <name evidence="2" type="ORF">MARPO_0077s0029</name>
</gene>
<dbReference type="AlphaFoldDB" id="A0A2R6WLG7"/>
<dbReference type="Proteomes" id="UP000244005">
    <property type="component" value="Unassembled WGS sequence"/>
</dbReference>
<dbReference type="PANTHER" id="PTHR47978">
    <property type="match status" value="1"/>
</dbReference>
<evidence type="ECO:0000256" key="1">
    <source>
        <dbReference type="ARBA" id="ARBA00022741"/>
    </source>
</evidence>
<dbReference type="Gramene" id="Mp8g00370.1">
    <property type="protein sequence ID" value="Mp8g00370.1.cds"/>
    <property type="gene ID" value="Mp8g00370"/>
</dbReference>
<organism evidence="2 3">
    <name type="scientific">Marchantia polymorpha</name>
    <name type="common">Common liverwort</name>
    <name type="synonym">Marchantia aquatica</name>
    <dbReference type="NCBI Taxonomy" id="3197"/>
    <lineage>
        <taxon>Eukaryota</taxon>
        <taxon>Viridiplantae</taxon>
        <taxon>Streptophyta</taxon>
        <taxon>Embryophyta</taxon>
        <taxon>Marchantiophyta</taxon>
        <taxon>Marchantiopsida</taxon>
        <taxon>Marchantiidae</taxon>
        <taxon>Marchantiales</taxon>
        <taxon>Marchantiaceae</taxon>
        <taxon>Marchantia</taxon>
    </lineage>
</organism>
<keyword evidence="3" id="KW-1185">Reference proteome</keyword>
<sequence length="124" mass="14086">MQRIKARLHYSLGLRSSYLRHFPVIHVQTHFENIFYTVNTNHGVCLFVRQELQKHGSPGIVMALVGNKADLEESREVASEDSQAYAESNGMFFIETSAKLATNVNLLFEEIGQRLPRGQPTQKP</sequence>
<name>A0A2R6WLG7_MARPO</name>
<keyword evidence="1" id="KW-0547">Nucleotide-binding</keyword>
<dbReference type="OrthoDB" id="63533at2759"/>
<evidence type="ECO:0000313" key="2">
    <source>
        <dbReference type="EMBL" id="PTQ34700.1"/>
    </source>
</evidence>
<dbReference type="Gene3D" id="3.40.50.300">
    <property type="entry name" value="P-loop containing nucleotide triphosphate hydrolases"/>
    <property type="match status" value="1"/>
</dbReference>
<accession>A0A2R6WLG7</accession>
<dbReference type="GO" id="GO:0003924">
    <property type="term" value="F:GTPase activity"/>
    <property type="evidence" value="ECO:0007669"/>
    <property type="project" value="InterPro"/>
</dbReference>
<reference evidence="3" key="1">
    <citation type="journal article" date="2017" name="Cell">
        <title>Insights into land plant evolution garnered from the Marchantia polymorpha genome.</title>
        <authorList>
            <person name="Bowman J.L."/>
            <person name="Kohchi T."/>
            <person name="Yamato K.T."/>
            <person name="Jenkins J."/>
            <person name="Shu S."/>
            <person name="Ishizaki K."/>
            <person name="Yamaoka S."/>
            <person name="Nishihama R."/>
            <person name="Nakamura Y."/>
            <person name="Berger F."/>
            <person name="Adam C."/>
            <person name="Aki S.S."/>
            <person name="Althoff F."/>
            <person name="Araki T."/>
            <person name="Arteaga-Vazquez M.A."/>
            <person name="Balasubrmanian S."/>
            <person name="Barry K."/>
            <person name="Bauer D."/>
            <person name="Boehm C.R."/>
            <person name="Briginshaw L."/>
            <person name="Caballero-Perez J."/>
            <person name="Catarino B."/>
            <person name="Chen F."/>
            <person name="Chiyoda S."/>
            <person name="Chovatia M."/>
            <person name="Davies K.M."/>
            <person name="Delmans M."/>
            <person name="Demura T."/>
            <person name="Dierschke T."/>
            <person name="Dolan L."/>
            <person name="Dorantes-Acosta A.E."/>
            <person name="Eklund D.M."/>
            <person name="Florent S.N."/>
            <person name="Flores-Sandoval E."/>
            <person name="Fujiyama A."/>
            <person name="Fukuzawa H."/>
            <person name="Galik B."/>
            <person name="Grimanelli D."/>
            <person name="Grimwood J."/>
            <person name="Grossniklaus U."/>
            <person name="Hamada T."/>
            <person name="Haseloff J."/>
            <person name="Hetherington A.J."/>
            <person name="Higo A."/>
            <person name="Hirakawa Y."/>
            <person name="Hundley H.N."/>
            <person name="Ikeda Y."/>
            <person name="Inoue K."/>
            <person name="Inoue S.I."/>
            <person name="Ishida S."/>
            <person name="Jia Q."/>
            <person name="Kakita M."/>
            <person name="Kanazawa T."/>
            <person name="Kawai Y."/>
            <person name="Kawashima T."/>
            <person name="Kennedy M."/>
            <person name="Kinose K."/>
            <person name="Kinoshita T."/>
            <person name="Kohara Y."/>
            <person name="Koide E."/>
            <person name="Komatsu K."/>
            <person name="Kopischke S."/>
            <person name="Kubo M."/>
            <person name="Kyozuka J."/>
            <person name="Lagercrantz U."/>
            <person name="Lin S.S."/>
            <person name="Lindquist E."/>
            <person name="Lipzen A.M."/>
            <person name="Lu C.W."/>
            <person name="De Luna E."/>
            <person name="Martienssen R.A."/>
            <person name="Minamino N."/>
            <person name="Mizutani M."/>
            <person name="Mizutani M."/>
            <person name="Mochizuki N."/>
            <person name="Monte I."/>
            <person name="Mosher R."/>
            <person name="Nagasaki H."/>
            <person name="Nakagami H."/>
            <person name="Naramoto S."/>
            <person name="Nishitani K."/>
            <person name="Ohtani M."/>
            <person name="Okamoto T."/>
            <person name="Okumura M."/>
            <person name="Phillips J."/>
            <person name="Pollak B."/>
            <person name="Reinders A."/>
            <person name="Rovekamp M."/>
            <person name="Sano R."/>
            <person name="Sawa S."/>
            <person name="Schmid M.W."/>
            <person name="Shirakawa M."/>
            <person name="Solano R."/>
            <person name="Spunde A."/>
            <person name="Suetsugu N."/>
            <person name="Sugano S."/>
            <person name="Sugiyama A."/>
            <person name="Sun R."/>
            <person name="Suzuki Y."/>
            <person name="Takenaka M."/>
            <person name="Takezawa D."/>
            <person name="Tomogane H."/>
            <person name="Tsuzuki M."/>
            <person name="Ueda T."/>
            <person name="Umeda M."/>
            <person name="Ward J.M."/>
            <person name="Watanabe Y."/>
            <person name="Yazaki K."/>
            <person name="Yokoyama R."/>
            <person name="Yoshitake Y."/>
            <person name="Yotsui I."/>
            <person name="Zachgo S."/>
            <person name="Schmutz J."/>
        </authorList>
    </citation>
    <scope>NUCLEOTIDE SEQUENCE [LARGE SCALE GENOMIC DNA]</scope>
    <source>
        <strain evidence="3">Tak-1</strain>
    </source>
</reference>
<dbReference type="PROSITE" id="PS51419">
    <property type="entry name" value="RAB"/>
    <property type="match status" value="1"/>
</dbReference>
<dbReference type="SMART" id="SM00173">
    <property type="entry name" value="RAS"/>
    <property type="match status" value="1"/>
</dbReference>
<dbReference type="SUPFAM" id="SSF52540">
    <property type="entry name" value="P-loop containing nucleoside triphosphate hydrolases"/>
    <property type="match status" value="1"/>
</dbReference>
<evidence type="ECO:0000313" key="3">
    <source>
        <dbReference type="Proteomes" id="UP000244005"/>
    </source>
</evidence>
<dbReference type="EMBL" id="KZ772749">
    <property type="protein sequence ID" value="PTQ34700.1"/>
    <property type="molecule type" value="Genomic_DNA"/>
</dbReference>
<dbReference type="InterPro" id="IPR027417">
    <property type="entry name" value="P-loop_NTPase"/>
</dbReference>
<dbReference type="PRINTS" id="PR00449">
    <property type="entry name" value="RASTRNSFRMNG"/>
</dbReference>
<dbReference type="Pfam" id="PF00071">
    <property type="entry name" value="Ras"/>
    <property type="match status" value="1"/>
</dbReference>